<dbReference type="InParanoid" id="G0EG29"/>
<dbReference type="GO" id="GO:1990077">
    <property type="term" value="C:primosome complex"/>
    <property type="evidence" value="ECO:0007669"/>
    <property type="project" value="UniProtKB-KW"/>
</dbReference>
<feature type="domain" description="Toprim" evidence="12">
    <location>
        <begin position="165"/>
        <end position="253"/>
    </location>
</feature>
<dbReference type="Pfam" id="PF13662">
    <property type="entry name" value="Toprim_4"/>
    <property type="match status" value="1"/>
</dbReference>
<evidence type="ECO:0000256" key="10">
    <source>
        <dbReference type="HAMAP-Rule" id="MF_00007"/>
    </source>
</evidence>
<dbReference type="InterPro" id="IPR050219">
    <property type="entry name" value="DnaG_primase"/>
</dbReference>
<dbReference type="STRING" id="694429.Pyrfu_0405"/>
<dbReference type="NCBIfam" id="NF003108">
    <property type="entry name" value="PRK04031.1-1"/>
    <property type="match status" value="1"/>
</dbReference>
<dbReference type="SUPFAM" id="SSF110455">
    <property type="entry name" value="Toprim domain"/>
    <property type="match status" value="1"/>
</dbReference>
<dbReference type="GO" id="GO:0000428">
    <property type="term" value="C:DNA-directed RNA polymerase complex"/>
    <property type="evidence" value="ECO:0007669"/>
    <property type="project" value="UniProtKB-KW"/>
</dbReference>
<dbReference type="PANTHER" id="PTHR30313:SF2">
    <property type="entry name" value="DNA PRIMASE"/>
    <property type="match status" value="1"/>
</dbReference>
<dbReference type="RefSeq" id="WP_014025954.1">
    <property type="nucleotide sequence ID" value="NC_015931.1"/>
</dbReference>
<feature type="compositionally biased region" description="Pro residues" evidence="11">
    <location>
        <begin position="303"/>
        <end position="316"/>
    </location>
</feature>
<dbReference type="EC" id="2.7.7.101" evidence="10"/>
<keyword evidence="3 10" id="KW-0808">Transferase</keyword>
<evidence type="ECO:0000256" key="8">
    <source>
        <dbReference type="ARBA" id="ARBA00022842"/>
    </source>
</evidence>
<dbReference type="AlphaFoldDB" id="G0EG29"/>
<dbReference type="FunCoup" id="G0EG29">
    <property type="interactions" value="1"/>
</dbReference>
<evidence type="ECO:0000256" key="4">
    <source>
        <dbReference type="ARBA" id="ARBA00022695"/>
    </source>
</evidence>
<keyword evidence="1 10" id="KW-0240">DNA-directed RNA polymerase</keyword>
<dbReference type="PANTHER" id="PTHR30313">
    <property type="entry name" value="DNA PRIMASE"/>
    <property type="match status" value="1"/>
</dbReference>
<dbReference type="InterPro" id="IPR006171">
    <property type="entry name" value="TOPRIM_dom"/>
</dbReference>
<dbReference type="eggNOG" id="arCOG04281">
    <property type="taxonomic scope" value="Archaea"/>
</dbReference>
<keyword evidence="9 10" id="KW-0804">Transcription</keyword>
<evidence type="ECO:0000256" key="11">
    <source>
        <dbReference type="SAM" id="MobiDB-lite"/>
    </source>
</evidence>
<keyword evidence="8" id="KW-0460">Magnesium</keyword>
<dbReference type="SMART" id="SM00493">
    <property type="entry name" value="TOPRIM"/>
    <property type="match status" value="1"/>
</dbReference>
<evidence type="ECO:0000313" key="14">
    <source>
        <dbReference type="Proteomes" id="UP000001037"/>
    </source>
</evidence>
<evidence type="ECO:0000256" key="6">
    <source>
        <dbReference type="ARBA" id="ARBA00022723"/>
    </source>
</evidence>
<comment type="subunit">
    <text evidence="10">Forms a ternary complex with MCM helicase and DNA. Component of the archaeal exosome complex.</text>
</comment>
<evidence type="ECO:0000313" key="13">
    <source>
        <dbReference type="EMBL" id="AEM38277.1"/>
    </source>
</evidence>
<dbReference type="GO" id="GO:0005737">
    <property type="term" value="C:cytoplasm"/>
    <property type="evidence" value="ECO:0007669"/>
    <property type="project" value="TreeGrafter"/>
</dbReference>
<protein>
    <recommendedName>
        <fullName evidence="10">DNA primase DnaG</fullName>
        <ecNumber evidence="10">2.7.7.101</ecNumber>
    </recommendedName>
</protein>
<accession>G0EG29</accession>
<keyword evidence="4 10" id="KW-0548">Nucleotidyltransferase</keyword>
<organism evidence="13 14">
    <name type="scientific">Pyrolobus fumarii (strain DSM 11204 / 1A)</name>
    <dbReference type="NCBI Taxonomy" id="694429"/>
    <lineage>
        <taxon>Archaea</taxon>
        <taxon>Thermoproteota</taxon>
        <taxon>Thermoprotei</taxon>
        <taxon>Desulfurococcales</taxon>
        <taxon>Pyrodictiaceae</taxon>
        <taxon>Pyrolobus</taxon>
    </lineage>
</organism>
<dbReference type="Proteomes" id="UP000001037">
    <property type="component" value="Chromosome"/>
</dbReference>
<dbReference type="GeneID" id="11140052"/>
<reference evidence="13 14" key="1">
    <citation type="journal article" date="2011" name="Stand. Genomic Sci.">
        <title>Complete genome sequence of the hyperthermophilic chemolithoautotroph Pyrolobus fumarii type strain (1A).</title>
        <authorList>
            <person name="Anderson I."/>
            <person name="Goker M."/>
            <person name="Nolan M."/>
            <person name="Lucas S."/>
            <person name="Hammon N."/>
            <person name="Deshpande S."/>
            <person name="Cheng J.F."/>
            <person name="Tapia R."/>
            <person name="Han C."/>
            <person name="Goodwin L."/>
            <person name="Pitluck S."/>
            <person name="Huntemann M."/>
            <person name="Liolios K."/>
            <person name="Ivanova N."/>
            <person name="Pagani I."/>
            <person name="Mavromatis K."/>
            <person name="Ovchinikova G."/>
            <person name="Pati A."/>
            <person name="Chen A."/>
            <person name="Palaniappan K."/>
            <person name="Land M."/>
            <person name="Hauser L."/>
            <person name="Brambilla E.M."/>
            <person name="Huber H."/>
            <person name="Yasawong M."/>
            <person name="Rohde M."/>
            <person name="Spring S."/>
            <person name="Abt B."/>
            <person name="Sikorski J."/>
            <person name="Wirth R."/>
            <person name="Detter J.C."/>
            <person name="Woyke T."/>
            <person name="Bristow J."/>
            <person name="Eisen J.A."/>
            <person name="Markowitz V."/>
            <person name="Hugenholtz P."/>
            <person name="Kyrpides N.C."/>
            <person name="Klenk H.P."/>
            <person name="Lapidus A."/>
        </authorList>
    </citation>
    <scope>NUCLEOTIDE SEQUENCE [LARGE SCALE GENOMIC DNA]</scope>
    <source>
        <strain evidence="14">DSM 11204 / 1A</strain>
    </source>
</reference>
<evidence type="ECO:0000256" key="5">
    <source>
        <dbReference type="ARBA" id="ARBA00022705"/>
    </source>
</evidence>
<keyword evidence="2 10" id="KW-0639">Primosome</keyword>
<gene>
    <name evidence="10" type="primary">dnaG</name>
    <name evidence="13" type="ordered locus">Pyrfu_0405</name>
</gene>
<proteinExistence type="inferred from homology"/>
<dbReference type="InterPro" id="IPR034154">
    <property type="entry name" value="TOPRIM_DnaG/twinkle"/>
</dbReference>
<dbReference type="HOGENOM" id="CLU_034626_0_0_2"/>
<dbReference type="CDD" id="cd01029">
    <property type="entry name" value="TOPRIM_primases"/>
    <property type="match status" value="1"/>
</dbReference>
<dbReference type="GO" id="GO:0046872">
    <property type="term" value="F:metal ion binding"/>
    <property type="evidence" value="ECO:0007669"/>
    <property type="project" value="UniProtKB-KW"/>
</dbReference>
<dbReference type="GO" id="GO:0006269">
    <property type="term" value="P:DNA replication, synthesis of primer"/>
    <property type="evidence" value="ECO:0007669"/>
    <property type="project" value="UniProtKB-UniRule"/>
</dbReference>
<keyword evidence="5 10" id="KW-0235">DNA replication</keyword>
<evidence type="ECO:0000256" key="3">
    <source>
        <dbReference type="ARBA" id="ARBA00022679"/>
    </source>
</evidence>
<sequence length="452" mass="50001">MKYLIRAKLEVDGIVDKHDVVGAIFGQTENLFGEDFDLRELQERGRIGRIQVDIRHVGSRTVGEVTVPSNLDRVETALLAAMLESVERVGPYRARIQVYDIIDVRAEKIKRIVERAKEILRTWAREKTPDLREVLREISESVKAAELVSYGPEGLPAGPDVDKAPEIIIVEGRADVLNLLRYGYRNVIALEGARGKIPETIIKLAKEKTAIAFVDGDHGGDLILMELLRAAPIDYVARAPPGKEVEELTGREIEKALRNKVPAKQYLETLEKRLKRRRAAPQPTPPAPPAQPQQPQAAQQPAAPQPTPPQPAPPQPAAVQQPQPPQQVVAKPAPPTPPPKVEEKPPAVKAEVVELPESVIEEAKKLQGTLEALIYDRDWKLIEKVPVRLLAEKLEQSEPGKVFAVVFDGIVTQRLLDIAAKKGVKLLIGARIGNVEKRPEGVQMLTFNELIS</sequence>
<name>G0EG29_PYRF1</name>
<comment type="similarity">
    <text evidence="10">Belongs to the archaeal DnaG primase family.</text>
</comment>
<evidence type="ECO:0000256" key="2">
    <source>
        <dbReference type="ARBA" id="ARBA00022515"/>
    </source>
</evidence>
<dbReference type="InterPro" id="IPR020607">
    <property type="entry name" value="Primase_DnaG_arc"/>
</dbReference>
<keyword evidence="7 10" id="KW-0271">Exosome</keyword>
<evidence type="ECO:0000256" key="7">
    <source>
        <dbReference type="ARBA" id="ARBA00022835"/>
    </source>
</evidence>
<evidence type="ECO:0000256" key="1">
    <source>
        <dbReference type="ARBA" id="ARBA00022478"/>
    </source>
</evidence>
<dbReference type="GO" id="GO:0000178">
    <property type="term" value="C:exosome (RNase complex)"/>
    <property type="evidence" value="ECO:0007669"/>
    <property type="project" value="UniProtKB-KW"/>
</dbReference>
<dbReference type="PROSITE" id="PS50880">
    <property type="entry name" value="TOPRIM"/>
    <property type="match status" value="1"/>
</dbReference>
<evidence type="ECO:0000256" key="9">
    <source>
        <dbReference type="ARBA" id="ARBA00023163"/>
    </source>
</evidence>
<dbReference type="HAMAP" id="MF_00007">
    <property type="entry name" value="DNA_primase_DnaG_arc"/>
    <property type="match status" value="1"/>
</dbReference>
<dbReference type="Gene3D" id="3.40.1360.10">
    <property type="match status" value="1"/>
</dbReference>
<feature type="region of interest" description="Disordered" evidence="11">
    <location>
        <begin position="276"/>
        <end position="347"/>
    </location>
</feature>
<comment type="catalytic activity">
    <reaction evidence="10">
        <text>ssDNA + n NTP = ssDNA/pppN(pN)n-1 hybrid + (n-1) diphosphate.</text>
        <dbReference type="EC" id="2.7.7.101"/>
    </reaction>
</comment>
<feature type="compositionally biased region" description="Low complexity" evidence="11">
    <location>
        <begin position="293"/>
        <end position="302"/>
    </location>
</feature>
<comment type="function">
    <text evidence="10">RNA polymerase that catalyzes the synthesis of short RNA molecules used as primers for DNA polymerase during DNA replication. Also part of the exosome, which is a complex involved in RNA degradation. Acts as a poly(A)-binding protein that enhances the interaction between heteropolymeric, adenine-rich transcripts and the exosome.</text>
</comment>
<dbReference type="GO" id="GO:0003899">
    <property type="term" value="F:DNA-directed RNA polymerase activity"/>
    <property type="evidence" value="ECO:0007669"/>
    <property type="project" value="UniProtKB-UniRule"/>
</dbReference>
<dbReference type="EMBL" id="CP002838">
    <property type="protein sequence ID" value="AEM38277.1"/>
    <property type="molecule type" value="Genomic_DNA"/>
</dbReference>
<keyword evidence="6" id="KW-0479">Metal-binding</keyword>
<keyword evidence="14" id="KW-1185">Reference proteome</keyword>
<dbReference type="GO" id="GO:0008143">
    <property type="term" value="F:poly(A) binding"/>
    <property type="evidence" value="ECO:0007669"/>
    <property type="project" value="InterPro"/>
</dbReference>
<evidence type="ECO:0000259" key="12">
    <source>
        <dbReference type="PROSITE" id="PS50880"/>
    </source>
</evidence>
<feature type="compositionally biased region" description="Pro residues" evidence="11">
    <location>
        <begin position="282"/>
        <end position="292"/>
    </location>
</feature>
<dbReference type="OrthoDB" id="8643at2157"/>
<feature type="compositionally biased region" description="Low complexity" evidence="11">
    <location>
        <begin position="317"/>
        <end position="331"/>
    </location>
</feature>
<dbReference type="KEGG" id="pfm:Pyrfu_0405"/>